<evidence type="ECO:0000313" key="2">
    <source>
        <dbReference type="Proteomes" id="UP000501690"/>
    </source>
</evidence>
<proteinExistence type="predicted"/>
<accession>A0A4D6L2G0</accession>
<dbReference type="Proteomes" id="UP000501690">
    <property type="component" value="Linkage Group LG2"/>
</dbReference>
<dbReference type="AlphaFoldDB" id="A0A4D6L2G0"/>
<keyword evidence="2" id="KW-1185">Reference proteome</keyword>
<name>A0A4D6L2G0_VIGUN</name>
<gene>
    <name evidence="1" type="ORF">DEO72_LG2g3013</name>
</gene>
<organism evidence="1 2">
    <name type="scientific">Vigna unguiculata</name>
    <name type="common">Cowpea</name>
    <dbReference type="NCBI Taxonomy" id="3917"/>
    <lineage>
        <taxon>Eukaryota</taxon>
        <taxon>Viridiplantae</taxon>
        <taxon>Streptophyta</taxon>
        <taxon>Embryophyta</taxon>
        <taxon>Tracheophyta</taxon>
        <taxon>Spermatophyta</taxon>
        <taxon>Magnoliopsida</taxon>
        <taxon>eudicotyledons</taxon>
        <taxon>Gunneridae</taxon>
        <taxon>Pentapetalae</taxon>
        <taxon>rosids</taxon>
        <taxon>fabids</taxon>
        <taxon>Fabales</taxon>
        <taxon>Fabaceae</taxon>
        <taxon>Papilionoideae</taxon>
        <taxon>50 kb inversion clade</taxon>
        <taxon>NPAAA clade</taxon>
        <taxon>indigoferoid/millettioid clade</taxon>
        <taxon>Phaseoleae</taxon>
        <taxon>Vigna</taxon>
    </lineage>
</organism>
<dbReference type="EMBL" id="CP039346">
    <property type="protein sequence ID" value="QCD82673.1"/>
    <property type="molecule type" value="Genomic_DNA"/>
</dbReference>
<sequence>MLNGNYACFYFANGDFRGKWERLTEAMGSSTAKGGAAFPFMMRDGELLKETAWRAAHNRQAAHVLLLPFLGSMRNRLAVNLCTARRYKPVI</sequence>
<reference evidence="1 2" key="1">
    <citation type="submission" date="2019-04" db="EMBL/GenBank/DDBJ databases">
        <title>An improved genome assembly and genetic linkage map for asparagus bean, Vigna unguiculata ssp. sesquipedialis.</title>
        <authorList>
            <person name="Xia Q."/>
            <person name="Zhang R."/>
            <person name="Dong Y."/>
        </authorList>
    </citation>
    <scope>NUCLEOTIDE SEQUENCE [LARGE SCALE GENOMIC DNA]</scope>
    <source>
        <tissue evidence="1">Leaf</tissue>
    </source>
</reference>
<protein>
    <submittedName>
        <fullName evidence="1">Uncharacterized protein</fullName>
    </submittedName>
</protein>
<evidence type="ECO:0000313" key="1">
    <source>
        <dbReference type="EMBL" id="QCD82673.1"/>
    </source>
</evidence>